<dbReference type="EMBL" id="CP065662">
    <property type="protein sequence ID" value="QPS01846.1"/>
    <property type="molecule type" value="Genomic_DNA"/>
</dbReference>
<accession>A0A109REP8</accession>
<proteinExistence type="predicted"/>
<dbReference type="RefSeq" id="WP_060778880.1">
    <property type="nucleotide sequence ID" value="NZ_CAJHLF010000004.1"/>
</dbReference>
<dbReference type="Pfam" id="PF07872">
    <property type="entry name" value="DUF1659"/>
    <property type="match status" value="1"/>
</dbReference>
<dbReference type="InterPro" id="IPR012454">
    <property type="entry name" value="DUF1659"/>
</dbReference>
<dbReference type="GeneID" id="35768220"/>
<evidence type="ECO:0000259" key="1">
    <source>
        <dbReference type="Pfam" id="PF07872"/>
    </source>
</evidence>
<feature type="domain" description="DUF1659" evidence="1">
    <location>
        <begin position="3"/>
        <end position="62"/>
    </location>
</feature>
<dbReference type="Proteomes" id="UP001069145">
    <property type="component" value="Unassembled WGS sequence"/>
</dbReference>
<evidence type="ECO:0000313" key="4">
    <source>
        <dbReference type="Proteomes" id="UP000594771"/>
    </source>
</evidence>
<keyword evidence="5" id="KW-1185">Reference proteome</keyword>
<evidence type="ECO:0000313" key="5">
    <source>
        <dbReference type="Proteomes" id="UP001069145"/>
    </source>
</evidence>
<dbReference type="EMBL" id="JAOTML010000002">
    <property type="protein sequence ID" value="MCY3052946.1"/>
    <property type="molecule type" value="Genomic_DNA"/>
</dbReference>
<gene>
    <name evidence="3" type="ORF">I6G68_01865</name>
    <name evidence="2" type="ORF">ODY43_02995</name>
</gene>
<organism evidence="3 4">
    <name type="scientific">Aerococcus urinae</name>
    <dbReference type="NCBI Taxonomy" id="1376"/>
    <lineage>
        <taxon>Bacteria</taxon>
        <taxon>Bacillati</taxon>
        <taxon>Bacillota</taxon>
        <taxon>Bacilli</taxon>
        <taxon>Lactobacillales</taxon>
        <taxon>Aerococcaceae</taxon>
        <taxon>Aerococcus</taxon>
    </lineage>
</organism>
<dbReference type="KEGG" id="aun:AWM73_08150"/>
<evidence type="ECO:0000313" key="2">
    <source>
        <dbReference type="EMBL" id="MCY3052946.1"/>
    </source>
</evidence>
<name>A0A109REP8_9LACT</name>
<evidence type="ECO:0000313" key="3">
    <source>
        <dbReference type="EMBL" id="QPS01846.1"/>
    </source>
</evidence>
<reference evidence="3 4" key="1">
    <citation type="submission" date="2020-12" db="EMBL/GenBank/DDBJ databases">
        <title>FDA dAtabase for Regulatory Grade micrObial Sequences (FDA-ARGOS): Supporting development and validation of Infectious Disease Dx tests.</title>
        <authorList>
            <person name="Sproer C."/>
            <person name="Gronow S."/>
            <person name="Severitt S."/>
            <person name="Schroder I."/>
            <person name="Tallon L."/>
            <person name="Sadzewicz L."/>
            <person name="Zhao X."/>
            <person name="Boylan J."/>
            <person name="Ott S."/>
            <person name="Bowen H."/>
            <person name="Vavikolanu K."/>
            <person name="Mehta A."/>
            <person name="Aluvathingal J."/>
            <person name="Nadendla S."/>
            <person name="Lowell S."/>
            <person name="Myers T."/>
            <person name="Yan Y."/>
            <person name="Sichtig H."/>
        </authorList>
    </citation>
    <scope>NUCLEOTIDE SEQUENCE [LARGE SCALE GENOMIC DNA]</scope>
    <source>
        <strain evidence="3 4">FDAARGOS_911</strain>
    </source>
</reference>
<dbReference type="AlphaFoldDB" id="A0A109REP8"/>
<dbReference type="Proteomes" id="UP000594771">
    <property type="component" value="Chromosome"/>
</dbReference>
<protein>
    <recommendedName>
        <fullName evidence="1">DUF1659 domain-containing protein</fullName>
    </recommendedName>
</protein>
<reference evidence="2" key="2">
    <citation type="submission" date="2022-09" db="EMBL/GenBank/DDBJ databases">
        <title>Aerococcus urinae taxonomy study.</title>
        <authorList>
            <person name="Christensen J."/>
            <person name="Senneby E."/>
        </authorList>
    </citation>
    <scope>NUCLEOTIDE SEQUENCE</scope>
    <source>
        <strain evidence="2">NLD-066-U95</strain>
    </source>
</reference>
<sequence length="65" mass="7380">MQEFIDNKLVVKVTNFETDKEIKTTFNDLVEHPAIEAVYAVRDAVASLSKDPVTEVESISRHVYV</sequence>